<dbReference type="PROSITE" id="PS01124">
    <property type="entry name" value="HTH_ARAC_FAMILY_2"/>
    <property type="match status" value="1"/>
</dbReference>
<dbReference type="GO" id="GO:0003700">
    <property type="term" value="F:DNA-binding transcription factor activity"/>
    <property type="evidence" value="ECO:0007669"/>
    <property type="project" value="InterPro"/>
</dbReference>
<evidence type="ECO:0000259" key="4">
    <source>
        <dbReference type="PROSITE" id="PS01124"/>
    </source>
</evidence>
<dbReference type="Pfam" id="PF12833">
    <property type="entry name" value="HTH_18"/>
    <property type="match status" value="1"/>
</dbReference>
<name>A0A4P7D607_9BURK</name>
<dbReference type="KEGG" id="ppai:E1956_31440"/>
<reference evidence="5 6" key="1">
    <citation type="submission" date="2019-03" db="EMBL/GenBank/DDBJ databases">
        <title>Paraburkholderia sp. 7MH5, isolated from subtropical forest soil.</title>
        <authorList>
            <person name="Gao Z.-H."/>
            <person name="Qiu L.-H."/>
        </authorList>
    </citation>
    <scope>NUCLEOTIDE SEQUENCE [LARGE SCALE GENOMIC DNA]</scope>
    <source>
        <strain evidence="5 6">7MH5</strain>
    </source>
</reference>
<dbReference type="GO" id="GO:0043565">
    <property type="term" value="F:sequence-specific DNA binding"/>
    <property type="evidence" value="ECO:0007669"/>
    <property type="project" value="InterPro"/>
</dbReference>
<keyword evidence="3" id="KW-0804">Transcription</keyword>
<dbReference type="SUPFAM" id="SSF46689">
    <property type="entry name" value="Homeodomain-like"/>
    <property type="match status" value="1"/>
</dbReference>
<dbReference type="OrthoDB" id="8590374at2"/>
<dbReference type="PRINTS" id="PR00032">
    <property type="entry name" value="HTHARAC"/>
</dbReference>
<dbReference type="SMART" id="SM00342">
    <property type="entry name" value="HTH_ARAC"/>
    <property type="match status" value="1"/>
</dbReference>
<feature type="domain" description="HTH araC/xylS-type" evidence="4">
    <location>
        <begin position="233"/>
        <end position="331"/>
    </location>
</feature>
<proteinExistence type="predicted"/>
<dbReference type="AlphaFoldDB" id="A0A4P7D607"/>
<dbReference type="PANTHER" id="PTHR46796">
    <property type="entry name" value="HTH-TYPE TRANSCRIPTIONAL ACTIVATOR RHAS-RELATED"/>
    <property type="match status" value="1"/>
</dbReference>
<dbReference type="PANTHER" id="PTHR46796:SF6">
    <property type="entry name" value="ARAC SUBFAMILY"/>
    <property type="match status" value="1"/>
</dbReference>
<evidence type="ECO:0000313" key="6">
    <source>
        <dbReference type="Proteomes" id="UP000295727"/>
    </source>
</evidence>
<protein>
    <submittedName>
        <fullName evidence="5">AraC family transcriptional regulator</fullName>
    </submittedName>
</protein>
<evidence type="ECO:0000256" key="1">
    <source>
        <dbReference type="ARBA" id="ARBA00023015"/>
    </source>
</evidence>
<evidence type="ECO:0000256" key="3">
    <source>
        <dbReference type="ARBA" id="ARBA00023163"/>
    </source>
</evidence>
<sequence length="369" mass="41143">MPQRQSYPTVSPESGSRILHVPFDVQAEPVHQQLLAWRERIGKVLDVVPTRAQIERPFRGRIDTYWLEELLFANVYTDALTLERSIARISQDNARSIAFHIVMDGDAATLVTRPGKRVDTPLDVGVLAVDFDQPLHVLRGACRHVTLFVPRTALQEVFPDPGTLHGRVLGANEPAAQLIRERLNVFAAHIPQMSLERAILRLREIVQLIVDAFGAQAGVRGSKPAVARAIAFNTARRFVQANLAESDLSPESVVESLGLSRATIYRMFQHEGGLHAYIRHLRLRAAADDLVRFPAAPIAEIAWSVGFNSASDFTRAFRRAYGFAPQEVRTYKDWFPGERLDADLQGLDLEEAALVRASWSGRPEGHRAA</sequence>
<dbReference type="Gene3D" id="1.10.10.60">
    <property type="entry name" value="Homeodomain-like"/>
    <property type="match status" value="1"/>
</dbReference>
<accession>A0A4P7D607</accession>
<gene>
    <name evidence="5" type="ORF">E1956_31440</name>
</gene>
<dbReference type="InterPro" id="IPR050204">
    <property type="entry name" value="AraC_XylS_family_regulators"/>
</dbReference>
<organism evidence="5 6">
    <name type="scientific">Paraburkholderia pallida</name>
    <dbReference type="NCBI Taxonomy" id="2547399"/>
    <lineage>
        <taxon>Bacteria</taxon>
        <taxon>Pseudomonadati</taxon>
        <taxon>Pseudomonadota</taxon>
        <taxon>Betaproteobacteria</taxon>
        <taxon>Burkholderiales</taxon>
        <taxon>Burkholderiaceae</taxon>
        <taxon>Paraburkholderia</taxon>
    </lineage>
</organism>
<evidence type="ECO:0000256" key="2">
    <source>
        <dbReference type="ARBA" id="ARBA00023125"/>
    </source>
</evidence>
<dbReference type="PROSITE" id="PS00041">
    <property type="entry name" value="HTH_ARAC_FAMILY_1"/>
    <property type="match status" value="1"/>
</dbReference>
<dbReference type="InterPro" id="IPR018062">
    <property type="entry name" value="HTH_AraC-typ_CS"/>
</dbReference>
<dbReference type="EMBL" id="CP038150">
    <property type="protein sequence ID" value="QBR02390.1"/>
    <property type="molecule type" value="Genomic_DNA"/>
</dbReference>
<keyword evidence="6" id="KW-1185">Reference proteome</keyword>
<evidence type="ECO:0000313" key="5">
    <source>
        <dbReference type="EMBL" id="QBR02390.1"/>
    </source>
</evidence>
<keyword evidence="2" id="KW-0238">DNA-binding</keyword>
<dbReference type="InterPro" id="IPR009057">
    <property type="entry name" value="Homeodomain-like_sf"/>
</dbReference>
<dbReference type="InterPro" id="IPR018060">
    <property type="entry name" value="HTH_AraC"/>
</dbReference>
<keyword evidence="1" id="KW-0805">Transcription regulation</keyword>
<dbReference type="Proteomes" id="UP000295727">
    <property type="component" value="Chromosome 3"/>
</dbReference>
<dbReference type="InterPro" id="IPR020449">
    <property type="entry name" value="Tscrpt_reg_AraC-type_HTH"/>
</dbReference>